<evidence type="ECO:0000313" key="7">
    <source>
        <dbReference type="EMBL" id="RFZ77425.1"/>
    </source>
</evidence>
<evidence type="ECO:0000259" key="6">
    <source>
        <dbReference type="Pfam" id="PF00082"/>
    </source>
</evidence>
<dbReference type="PRINTS" id="PR00723">
    <property type="entry name" value="SUBTILISIN"/>
</dbReference>
<evidence type="ECO:0000256" key="1">
    <source>
        <dbReference type="ARBA" id="ARBA00011073"/>
    </source>
</evidence>
<sequence length="558" mass="61499">MNKILDNGYYDFILSNSLIPSYALSENITKLNNEHSLLHLAQTNMQACDLGLHPYENFPSVYTLASSICTENPNTASLSYQSVLNYMGLGVVIGIIDTGIDYGHPAFQNHDGTTRILSIWDQTDQTGKPPAGFDFGSEYTKNHINTALKSSLPLTIVPVTDTSGHGTAIASIVAGSRDKEHSFTGVVPQSKLAVVKLKEAKDNLKQIYFIPERSLCYQESDIMLGIRYLLNIAAQLNRPLILCIALGSSQGGHDGRSPLSSYLDQLIRQPRMGAVIAAGNEGASKRHYYCYSHVPPYCCSFDIKIGEDDRMFTMEIWPFPTGRITLELYSPDCEFVSSLYTTVNTCQKFSLLRGQSSVWINNIILEGSTGDQVIVVRFNNPLPGIWHCQVKSEGNEPFSFHCWLPSGNLISPDTYFYHSDSTTTITSPGDAHVPLTVAAYNQFDNMILYESGRGFSRFGEILPDVAAPGYKIPCALPGNRYGTLSGTGAAAAIASGAEAMIMEWGFIRGNHTTITGVMANRMIIRSANRDNAWFYPNDIWGYGQIDMLHLFDQISAFS</sequence>
<dbReference type="InterPro" id="IPR023827">
    <property type="entry name" value="Peptidase_S8_Asp-AS"/>
</dbReference>
<dbReference type="PIRSF" id="PIRSF037894">
    <property type="entry name" value="Subtilisin_rel_CspABC"/>
    <property type="match status" value="1"/>
</dbReference>
<dbReference type="PROSITE" id="PS00136">
    <property type="entry name" value="SUBTILASE_ASP"/>
    <property type="match status" value="1"/>
</dbReference>
<comment type="caution">
    <text evidence="7">The sequence shown here is derived from an EMBL/GenBank/DDBJ whole genome shotgun (WGS) entry which is preliminary data.</text>
</comment>
<dbReference type="AlphaFoldDB" id="A0A3E2N8T6"/>
<dbReference type="InterPro" id="IPR015500">
    <property type="entry name" value="Peptidase_S8_subtilisin-rel"/>
</dbReference>
<dbReference type="InterPro" id="IPR000209">
    <property type="entry name" value="Peptidase_S8/S53_dom"/>
</dbReference>
<gene>
    <name evidence="7" type="ORF">DS742_18415</name>
</gene>
<keyword evidence="2" id="KW-0645">Protease</keyword>
<dbReference type="InterPro" id="IPR050131">
    <property type="entry name" value="Peptidase_S8_subtilisin-like"/>
</dbReference>
<dbReference type="SUPFAM" id="SSF52743">
    <property type="entry name" value="Subtilisin-like"/>
    <property type="match status" value="1"/>
</dbReference>
<evidence type="ECO:0000256" key="4">
    <source>
        <dbReference type="ARBA" id="ARBA00022825"/>
    </source>
</evidence>
<dbReference type="GO" id="GO:0006508">
    <property type="term" value="P:proteolysis"/>
    <property type="evidence" value="ECO:0007669"/>
    <property type="project" value="UniProtKB-KW"/>
</dbReference>
<name>A0A3E2N8T6_9FIRM</name>
<evidence type="ECO:0000256" key="5">
    <source>
        <dbReference type="PROSITE-ProRule" id="PRU01240"/>
    </source>
</evidence>
<dbReference type="PANTHER" id="PTHR43806:SF11">
    <property type="entry name" value="CEREVISIN-RELATED"/>
    <property type="match status" value="1"/>
</dbReference>
<evidence type="ECO:0000313" key="8">
    <source>
        <dbReference type="Proteomes" id="UP000260680"/>
    </source>
</evidence>
<dbReference type="InterPro" id="IPR034045">
    <property type="entry name" value="Pep_S8_CspA-like"/>
</dbReference>
<dbReference type="PANTHER" id="PTHR43806">
    <property type="entry name" value="PEPTIDASE S8"/>
    <property type="match status" value="1"/>
</dbReference>
<evidence type="ECO:0000256" key="2">
    <source>
        <dbReference type="ARBA" id="ARBA00022670"/>
    </source>
</evidence>
<dbReference type="Proteomes" id="UP000260680">
    <property type="component" value="Unassembled WGS sequence"/>
</dbReference>
<organism evidence="7 8">
    <name type="scientific">Lacrimispora amygdalina</name>
    <dbReference type="NCBI Taxonomy" id="253257"/>
    <lineage>
        <taxon>Bacteria</taxon>
        <taxon>Bacillati</taxon>
        <taxon>Bacillota</taxon>
        <taxon>Clostridia</taxon>
        <taxon>Lachnospirales</taxon>
        <taxon>Lachnospiraceae</taxon>
        <taxon>Lacrimispora</taxon>
    </lineage>
</organism>
<dbReference type="InterPro" id="IPR022398">
    <property type="entry name" value="Peptidase_S8_His-AS"/>
</dbReference>
<feature type="domain" description="Peptidase S8/S53" evidence="6">
    <location>
        <begin position="397"/>
        <end position="543"/>
    </location>
</feature>
<dbReference type="RefSeq" id="WP_117418437.1">
    <property type="nucleotide sequence ID" value="NZ_QOHO01000062.1"/>
</dbReference>
<dbReference type="Gene3D" id="3.40.50.200">
    <property type="entry name" value="Peptidase S8/S53 domain"/>
    <property type="match status" value="1"/>
</dbReference>
<comment type="caution">
    <text evidence="5">Lacks conserved residue(s) required for the propagation of feature annotation.</text>
</comment>
<dbReference type="EMBL" id="QOHO01000062">
    <property type="protein sequence ID" value="RFZ77425.1"/>
    <property type="molecule type" value="Genomic_DNA"/>
</dbReference>
<protein>
    <submittedName>
        <fullName evidence="7">Peptidase S8</fullName>
    </submittedName>
</protein>
<dbReference type="CDD" id="cd07478">
    <property type="entry name" value="Peptidases_S8_CspA-like"/>
    <property type="match status" value="1"/>
</dbReference>
<comment type="similarity">
    <text evidence="1 5">Belongs to the peptidase S8 family.</text>
</comment>
<dbReference type="PROSITE" id="PS00137">
    <property type="entry name" value="SUBTILASE_HIS"/>
    <property type="match status" value="1"/>
</dbReference>
<keyword evidence="3" id="KW-0378">Hydrolase</keyword>
<proteinExistence type="inferred from homology"/>
<feature type="domain" description="Peptidase S8/S53" evidence="6">
    <location>
        <begin position="90"/>
        <end position="282"/>
    </location>
</feature>
<accession>A0A3E2N8T6</accession>
<dbReference type="Gene3D" id="2.60.120.1290">
    <property type="match status" value="1"/>
</dbReference>
<evidence type="ECO:0000256" key="3">
    <source>
        <dbReference type="ARBA" id="ARBA00022801"/>
    </source>
</evidence>
<dbReference type="InterPro" id="IPR036852">
    <property type="entry name" value="Peptidase_S8/S53_dom_sf"/>
</dbReference>
<dbReference type="InterPro" id="IPR017310">
    <property type="entry name" value="Pept_S8A_subtilisin_clostridia"/>
</dbReference>
<dbReference type="OrthoDB" id="9762689at2"/>
<dbReference type="GO" id="GO:0004252">
    <property type="term" value="F:serine-type endopeptidase activity"/>
    <property type="evidence" value="ECO:0007669"/>
    <property type="project" value="InterPro"/>
</dbReference>
<dbReference type="Pfam" id="PF00082">
    <property type="entry name" value="Peptidase_S8"/>
    <property type="match status" value="2"/>
</dbReference>
<reference evidence="7 8" key="1">
    <citation type="submission" date="2018-07" db="EMBL/GenBank/DDBJ databases">
        <title>New species, Clostridium PI-S10-A1B.</title>
        <authorList>
            <person name="Krishna G."/>
            <person name="Summeta K."/>
            <person name="Shikha S."/>
            <person name="Prabhu P.B."/>
            <person name="Suresh K."/>
        </authorList>
    </citation>
    <scope>NUCLEOTIDE SEQUENCE [LARGE SCALE GENOMIC DNA]</scope>
    <source>
        <strain evidence="7 8">PI-S10-A1B</strain>
    </source>
</reference>
<keyword evidence="4" id="KW-0720">Serine protease</keyword>
<dbReference type="PROSITE" id="PS51892">
    <property type="entry name" value="SUBTILASE"/>
    <property type="match status" value="1"/>
</dbReference>